<feature type="transmembrane region" description="Helical" evidence="1">
    <location>
        <begin position="70"/>
        <end position="89"/>
    </location>
</feature>
<organism evidence="2">
    <name type="scientific">viral metagenome</name>
    <dbReference type="NCBI Taxonomy" id="1070528"/>
    <lineage>
        <taxon>unclassified sequences</taxon>
        <taxon>metagenomes</taxon>
        <taxon>organismal metagenomes</taxon>
    </lineage>
</organism>
<protein>
    <submittedName>
        <fullName evidence="2">Uncharacterized protein</fullName>
    </submittedName>
</protein>
<dbReference type="EMBL" id="MN740295">
    <property type="protein sequence ID" value="QHT98721.1"/>
    <property type="molecule type" value="Genomic_DNA"/>
</dbReference>
<name>A0A6C0IZE1_9ZZZZ</name>
<sequence length="155" mass="17814">MKVSLYFFDNYTNVSIWIAGLLWIIFFFPFYTFIKNDKLSKTNSIIYSLICSLIMASVFCLTFSKTLVEYVVFLTGIGFLVFGALLASSTHNHRRLYFILGMLSCLISSIILWFFRTKVYKAGLPDTPGRLDSFFSTGGIIWNVIMIAMILYLLK</sequence>
<reference evidence="2" key="1">
    <citation type="journal article" date="2020" name="Nature">
        <title>Giant virus diversity and host interactions through global metagenomics.</title>
        <authorList>
            <person name="Schulz F."/>
            <person name="Roux S."/>
            <person name="Paez-Espino D."/>
            <person name="Jungbluth S."/>
            <person name="Walsh D.A."/>
            <person name="Denef V.J."/>
            <person name="McMahon K.D."/>
            <person name="Konstantinidis K.T."/>
            <person name="Eloe-Fadrosh E.A."/>
            <person name="Kyrpides N.C."/>
            <person name="Woyke T."/>
        </authorList>
    </citation>
    <scope>NUCLEOTIDE SEQUENCE</scope>
    <source>
        <strain evidence="2">GVMAG-M-3300025676-16</strain>
    </source>
</reference>
<feature type="transmembrane region" description="Helical" evidence="1">
    <location>
        <begin position="45"/>
        <end position="64"/>
    </location>
</feature>
<keyword evidence="1" id="KW-1133">Transmembrane helix</keyword>
<accession>A0A6C0IZE1</accession>
<evidence type="ECO:0000313" key="2">
    <source>
        <dbReference type="EMBL" id="QHT98721.1"/>
    </source>
</evidence>
<proteinExistence type="predicted"/>
<feature type="transmembrane region" description="Helical" evidence="1">
    <location>
        <begin position="135"/>
        <end position="154"/>
    </location>
</feature>
<dbReference type="AlphaFoldDB" id="A0A6C0IZE1"/>
<feature type="transmembrane region" description="Helical" evidence="1">
    <location>
        <begin position="96"/>
        <end position="115"/>
    </location>
</feature>
<keyword evidence="1" id="KW-0472">Membrane</keyword>
<keyword evidence="1" id="KW-0812">Transmembrane</keyword>
<feature type="transmembrane region" description="Helical" evidence="1">
    <location>
        <begin position="14"/>
        <end position="33"/>
    </location>
</feature>
<evidence type="ECO:0000256" key="1">
    <source>
        <dbReference type="SAM" id="Phobius"/>
    </source>
</evidence>